<dbReference type="InterPro" id="IPR045090">
    <property type="entry name" value="Pept_M3A_M3B"/>
</dbReference>
<gene>
    <name evidence="12" type="ORF">P5673_003250</name>
</gene>
<comment type="similarity">
    <text evidence="1 9">Belongs to the peptidase M3 family.</text>
</comment>
<reference evidence="12" key="1">
    <citation type="journal article" date="2023" name="G3 (Bethesda)">
        <title>Whole genome assembly and annotation of the endangered Caribbean coral Acropora cervicornis.</title>
        <authorList>
            <person name="Selwyn J.D."/>
            <person name="Vollmer S.V."/>
        </authorList>
    </citation>
    <scope>NUCLEOTIDE SEQUENCE</scope>
    <source>
        <strain evidence="12">K2</strain>
    </source>
</reference>
<dbReference type="Pfam" id="PF19310">
    <property type="entry name" value="TOP_N"/>
    <property type="match status" value="1"/>
</dbReference>
<evidence type="ECO:0000313" key="12">
    <source>
        <dbReference type="EMBL" id="KAK2571844.1"/>
    </source>
</evidence>
<comment type="cofactor">
    <cofactor evidence="9">
        <name>Zn(2+)</name>
        <dbReference type="ChEBI" id="CHEBI:29105"/>
    </cofactor>
    <text evidence="9">Binds 1 zinc ion.</text>
</comment>
<organism evidence="12 13">
    <name type="scientific">Acropora cervicornis</name>
    <name type="common">Staghorn coral</name>
    <dbReference type="NCBI Taxonomy" id="6130"/>
    <lineage>
        <taxon>Eukaryota</taxon>
        <taxon>Metazoa</taxon>
        <taxon>Cnidaria</taxon>
        <taxon>Anthozoa</taxon>
        <taxon>Hexacorallia</taxon>
        <taxon>Scleractinia</taxon>
        <taxon>Astrocoeniina</taxon>
        <taxon>Acroporidae</taxon>
        <taxon>Acropora</taxon>
    </lineage>
</organism>
<dbReference type="SUPFAM" id="SSF55486">
    <property type="entry name" value="Metalloproteases ('zincins'), catalytic domain"/>
    <property type="match status" value="1"/>
</dbReference>
<feature type="domain" description="Peptidase M3A/M3B catalytic" evidence="10">
    <location>
        <begin position="297"/>
        <end position="746"/>
    </location>
</feature>
<dbReference type="InterPro" id="IPR045666">
    <property type="entry name" value="OpdA_N"/>
</dbReference>
<dbReference type="GO" id="GO:0004222">
    <property type="term" value="F:metalloendopeptidase activity"/>
    <property type="evidence" value="ECO:0007669"/>
    <property type="project" value="UniProtKB-EC"/>
</dbReference>
<keyword evidence="5 9" id="KW-0862">Zinc</keyword>
<reference evidence="12" key="2">
    <citation type="journal article" date="2023" name="Science">
        <title>Genomic signatures of disease resistance in endangered staghorn corals.</title>
        <authorList>
            <person name="Vollmer S.V."/>
            <person name="Selwyn J.D."/>
            <person name="Despard B.A."/>
            <person name="Roesel C.L."/>
        </authorList>
    </citation>
    <scope>NUCLEOTIDE SEQUENCE</scope>
    <source>
        <strain evidence="12">K2</strain>
    </source>
</reference>
<evidence type="ECO:0000256" key="2">
    <source>
        <dbReference type="ARBA" id="ARBA00022670"/>
    </source>
</evidence>
<evidence type="ECO:0000256" key="5">
    <source>
        <dbReference type="ARBA" id="ARBA00022833"/>
    </source>
</evidence>
<dbReference type="Gene3D" id="1.10.1370.10">
    <property type="entry name" value="Neurolysin, domain 3"/>
    <property type="match status" value="1"/>
</dbReference>
<feature type="domain" description="Oligopeptidase A N-terminal" evidence="11">
    <location>
        <begin position="105"/>
        <end position="208"/>
    </location>
</feature>
<dbReference type="InterPro" id="IPR024077">
    <property type="entry name" value="Neurolysin/TOP_dom2"/>
</dbReference>
<dbReference type="CDD" id="cd06456">
    <property type="entry name" value="M3A_DCP"/>
    <property type="match status" value="1"/>
</dbReference>
<proteinExistence type="inferred from homology"/>
<dbReference type="Gene3D" id="3.40.390.10">
    <property type="entry name" value="Collagenase (Catalytic Domain)"/>
    <property type="match status" value="1"/>
</dbReference>
<dbReference type="GO" id="GO:0006508">
    <property type="term" value="P:proteolysis"/>
    <property type="evidence" value="ECO:0007669"/>
    <property type="project" value="UniProtKB-KW"/>
</dbReference>
<dbReference type="GO" id="GO:0006518">
    <property type="term" value="P:peptide metabolic process"/>
    <property type="evidence" value="ECO:0007669"/>
    <property type="project" value="TreeGrafter"/>
</dbReference>
<evidence type="ECO:0000256" key="8">
    <source>
        <dbReference type="ARBA" id="ARBA00026100"/>
    </source>
</evidence>
<evidence type="ECO:0000256" key="7">
    <source>
        <dbReference type="ARBA" id="ARBA00024603"/>
    </source>
</evidence>
<evidence type="ECO:0000256" key="6">
    <source>
        <dbReference type="ARBA" id="ARBA00023049"/>
    </source>
</evidence>
<keyword evidence="2 9" id="KW-0645">Protease</keyword>
<dbReference type="InterPro" id="IPR034005">
    <property type="entry name" value="M3A_DCP"/>
</dbReference>
<dbReference type="GO" id="GO:0005829">
    <property type="term" value="C:cytosol"/>
    <property type="evidence" value="ECO:0007669"/>
    <property type="project" value="UniProtKB-ARBA"/>
</dbReference>
<dbReference type="EC" id="3.4.24.70" evidence="8"/>
<evidence type="ECO:0000256" key="9">
    <source>
        <dbReference type="RuleBase" id="RU003435"/>
    </source>
</evidence>
<dbReference type="InterPro" id="IPR001567">
    <property type="entry name" value="Pept_M3A_M3B_dom"/>
</dbReference>
<keyword evidence="3 9" id="KW-0479">Metal-binding</keyword>
<evidence type="ECO:0000259" key="11">
    <source>
        <dbReference type="Pfam" id="PF19310"/>
    </source>
</evidence>
<name>A0AAD9R2A8_ACRCE</name>
<accession>A0AAD9R2A8</accession>
<dbReference type="Proteomes" id="UP001249851">
    <property type="component" value="Unassembled WGS sequence"/>
</dbReference>
<dbReference type="Gene3D" id="1.10.1370.40">
    <property type="match status" value="1"/>
</dbReference>
<dbReference type="AlphaFoldDB" id="A0AAD9R2A8"/>
<keyword evidence="13" id="KW-1185">Reference proteome</keyword>
<comment type="catalytic activity">
    <reaction evidence="7">
        <text>Hydrolysis of oligopeptides, with broad specificity. Gly or Ala commonly occur as P1 or P1' residues, but more distant residues are also important, as is shown by the fact that Z-Gly-Pro-Gly-|-Gly-Pro-Ala is cleaved, but not Z-(Gly)(5).</text>
        <dbReference type="EC" id="3.4.24.70"/>
    </reaction>
</comment>
<dbReference type="FunFam" id="3.40.390.10:FF:000009">
    <property type="entry name" value="Oligopeptidase A"/>
    <property type="match status" value="1"/>
</dbReference>
<dbReference type="EMBL" id="JARQWQ010000005">
    <property type="protein sequence ID" value="KAK2571844.1"/>
    <property type="molecule type" value="Genomic_DNA"/>
</dbReference>
<evidence type="ECO:0000259" key="10">
    <source>
        <dbReference type="Pfam" id="PF01432"/>
    </source>
</evidence>
<dbReference type="PANTHER" id="PTHR11804:SF83">
    <property type="entry name" value="LD37516P"/>
    <property type="match status" value="1"/>
</dbReference>
<evidence type="ECO:0000256" key="4">
    <source>
        <dbReference type="ARBA" id="ARBA00022801"/>
    </source>
</evidence>
<evidence type="ECO:0000256" key="3">
    <source>
        <dbReference type="ARBA" id="ARBA00022723"/>
    </source>
</evidence>
<sequence>MAQTLDDRMVCVPAFSNFDSSAELQNGDFYEVCARIAKSLGKSCKVLKRPVCTANDYNPILNQESLPRFSEIQPSHIAPAMEGLYSKFESDFGVFEAKLKSFDYKETVDNPWTAIIEPLEEIASRLSYAWKVTSHLNGVRNSPELRIAFEKVQPLVVKASMKAKQSVPLYDALMKVEKNSSNLDEGQQRVVATFLRSARHGGVGLKGKDSERFNVLQLKLAELTNKFSNNVLDATKAFAIVLTDRQDVVGLPDSLLKFTAEAASVDAAANLEVSRKPVDPQSGPWKLTLDLPCFEPFMKYSQNRALREKMYKAYITRASNGASDNSLIIEEIRQLRQEKAQLLGFQNFAQLSLDSKMAGNPSEVWKMITDLHSKSKEAAESELQALQAFANENGFAEDLKHWDIPFWSQKHKEHLFSFREEELRPYFPLERVLHGLFKLASELFGINIQSADGEAEVWHPDVRFFNLMSEHGDRIASFFLDAYLRPAEKRGGAWMDECLGKSTVLNRHPVAHLVCNQSPPGADGAPSLMTFRDVETLFHEFGHGLQHMLTTVPYSDAAGINNVEWDAVELPSQFMENWLYDKTTMEMISGHYKTGQTLPEEIFQQVCKARRFMAGSQMLRQLYFAALDMEMHTSSEPWRAVQEKISSDYTVLAPLKEDRFPCSFLHIFSAGYAAGYYSYKWAELMSADAFGAFEEVDLSNRSALREVGRRFRDTVLASGGARHPHDVFQDFRGRPPSSHALLKSYGFA</sequence>
<dbReference type="Pfam" id="PF01432">
    <property type="entry name" value="Peptidase_M3"/>
    <property type="match status" value="1"/>
</dbReference>
<keyword evidence="6 9" id="KW-0482">Metalloprotease</keyword>
<dbReference type="PANTHER" id="PTHR11804">
    <property type="entry name" value="PROTEASE M3 THIMET OLIGOPEPTIDASE-RELATED"/>
    <property type="match status" value="1"/>
</dbReference>
<dbReference type="GO" id="GO:0046872">
    <property type="term" value="F:metal ion binding"/>
    <property type="evidence" value="ECO:0007669"/>
    <property type="project" value="UniProtKB-UniRule"/>
</dbReference>
<keyword evidence="4 9" id="KW-0378">Hydrolase</keyword>
<evidence type="ECO:0000313" key="13">
    <source>
        <dbReference type="Proteomes" id="UP001249851"/>
    </source>
</evidence>
<comment type="caution">
    <text evidence="12">The sequence shown here is derived from an EMBL/GenBank/DDBJ whole genome shotgun (WGS) entry which is preliminary data.</text>
</comment>
<protein>
    <recommendedName>
        <fullName evidence="8">oligopeptidase A</fullName>
        <ecNumber evidence="8">3.4.24.70</ecNumber>
    </recommendedName>
</protein>
<evidence type="ECO:0000256" key="1">
    <source>
        <dbReference type="ARBA" id="ARBA00006040"/>
    </source>
</evidence>
<dbReference type="InterPro" id="IPR024079">
    <property type="entry name" value="MetalloPept_cat_dom_sf"/>
</dbReference>